<name>A0ABR1IV42_9AGAR</name>
<feature type="region of interest" description="Disordered" evidence="1">
    <location>
        <begin position="249"/>
        <end position="279"/>
    </location>
</feature>
<accession>A0ABR1IV42</accession>
<dbReference type="EMBL" id="JBANRG010000070">
    <property type="protein sequence ID" value="KAK7440078.1"/>
    <property type="molecule type" value="Genomic_DNA"/>
</dbReference>
<evidence type="ECO:0000256" key="1">
    <source>
        <dbReference type="SAM" id="MobiDB-lite"/>
    </source>
</evidence>
<feature type="compositionally biased region" description="Polar residues" evidence="1">
    <location>
        <begin position="251"/>
        <end position="262"/>
    </location>
</feature>
<gene>
    <name evidence="3" type="ORF">VKT23_016369</name>
    <name evidence="2" type="ORF">VKT23_017327</name>
</gene>
<evidence type="ECO:0000313" key="2">
    <source>
        <dbReference type="EMBL" id="KAK7440078.1"/>
    </source>
</evidence>
<dbReference type="Proteomes" id="UP001498398">
    <property type="component" value="Unassembled WGS sequence"/>
</dbReference>
<evidence type="ECO:0000313" key="3">
    <source>
        <dbReference type="EMBL" id="KAK7441704.1"/>
    </source>
</evidence>
<dbReference type="Pfam" id="PF18759">
    <property type="entry name" value="Plavaka"/>
    <property type="match status" value="1"/>
</dbReference>
<reference evidence="2 4" key="1">
    <citation type="submission" date="2024-01" db="EMBL/GenBank/DDBJ databases">
        <title>A draft genome for the cacao thread blight pathogen Marasmiellus scandens.</title>
        <authorList>
            <person name="Baruah I.K."/>
            <person name="Leung J."/>
            <person name="Bukari Y."/>
            <person name="Amoako-Attah I."/>
            <person name="Meinhardt L.W."/>
            <person name="Bailey B.A."/>
            <person name="Cohen S.P."/>
        </authorList>
    </citation>
    <scope>NUCLEOTIDE SEQUENCE [LARGE SCALE GENOMIC DNA]</scope>
    <source>
        <strain evidence="2 4">GH-19</strain>
    </source>
</reference>
<sequence>MVPFEPSVIKTHPDQYGVYRVFQNLPSRCPDDDSQSLGDVPTFSTAYEPQQYLANSFLELQPNEDSNSSVHDKQNWYAPFQHPTSFRLMNWYSDAGGKLSLSHLDRLYHDVLKADDFDIQHLDGFSAQREARRLDDNNATADSIFSSHVWMESSVYIRLPKDGLSWKSEDEAPQFEIKDIHHQSFLKVIKTAFQDSQFLKFHLWGCKEIWKPADNSPEDRLFGEVFTANAFLEAEQELLSQEHEALRTFESDSSGSSDGNQPSERDSSSGSSDSTSESDASSYATYVDSSKLRSSTPIEAEFIPWLMVPIMIYSDSTCVNNFGDTSLWPVYIFFLGLSKYLRSKPTSGTAHHFAYIPSVNIL</sequence>
<evidence type="ECO:0000313" key="4">
    <source>
        <dbReference type="Proteomes" id="UP001498398"/>
    </source>
</evidence>
<protein>
    <submittedName>
        <fullName evidence="2">Uncharacterized protein</fullName>
    </submittedName>
</protein>
<proteinExistence type="predicted"/>
<keyword evidence="4" id="KW-1185">Reference proteome</keyword>
<feature type="compositionally biased region" description="Low complexity" evidence="1">
    <location>
        <begin position="268"/>
        <end position="279"/>
    </location>
</feature>
<dbReference type="EMBL" id="JBANRG010000061">
    <property type="protein sequence ID" value="KAK7441704.1"/>
    <property type="molecule type" value="Genomic_DNA"/>
</dbReference>
<comment type="caution">
    <text evidence="2">The sequence shown here is derived from an EMBL/GenBank/DDBJ whole genome shotgun (WGS) entry which is preliminary data.</text>
</comment>
<dbReference type="InterPro" id="IPR041078">
    <property type="entry name" value="Plavaka"/>
</dbReference>
<organism evidence="2 4">
    <name type="scientific">Marasmiellus scandens</name>
    <dbReference type="NCBI Taxonomy" id="2682957"/>
    <lineage>
        <taxon>Eukaryota</taxon>
        <taxon>Fungi</taxon>
        <taxon>Dikarya</taxon>
        <taxon>Basidiomycota</taxon>
        <taxon>Agaricomycotina</taxon>
        <taxon>Agaricomycetes</taxon>
        <taxon>Agaricomycetidae</taxon>
        <taxon>Agaricales</taxon>
        <taxon>Marasmiineae</taxon>
        <taxon>Omphalotaceae</taxon>
        <taxon>Marasmiellus</taxon>
    </lineage>
</organism>